<dbReference type="EMBL" id="JACXXH010000004">
    <property type="protein sequence ID" value="MBD3863640.1"/>
    <property type="molecule type" value="Genomic_DNA"/>
</dbReference>
<reference evidence="4 5" key="1">
    <citation type="submission" date="2020-09" db="EMBL/GenBank/DDBJ databases">
        <title>Bacillus nautilus sp. nov., Chryseoglobus crepusculi sp. nov, and Psychrobacter noctis sp. nov., isolated from deep-sea sponges from the equatorial Atlantic.</title>
        <authorList>
            <person name="Stennett H.L."/>
            <person name="Williams S.E."/>
        </authorList>
    </citation>
    <scope>NUCLEOTIDE SEQUENCE [LARGE SCALE GENOMIC DNA]</scope>
    <source>
        <strain evidence="4 5">28M-24</strain>
    </source>
</reference>
<protein>
    <submittedName>
        <fullName evidence="4">T9SS type A sorting domain-containing protein</fullName>
    </submittedName>
</protein>
<gene>
    <name evidence="4" type="ORF">IEG06_09255</name>
</gene>
<feature type="chain" id="PRO_5046108388" evidence="2">
    <location>
        <begin position="25"/>
        <end position="290"/>
    </location>
</feature>
<dbReference type="InterPro" id="IPR026444">
    <property type="entry name" value="Secre_tail"/>
</dbReference>
<comment type="caution">
    <text evidence="4">The sequence shown here is derived from an EMBL/GenBank/DDBJ whole genome shotgun (WGS) entry which is preliminary data.</text>
</comment>
<dbReference type="Proteomes" id="UP000627521">
    <property type="component" value="Unassembled WGS sequence"/>
</dbReference>
<dbReference type="Pfam" id="PF18962">
    <property type="entry name" value="Por_Secre_tail"/>
    <property type="match status" value="1"/>
</dbReference>
<evidence type="ECO:0000256" key="1">
    <source>
        <dbReference type="ARBA" id="ARBA00022729"/>
    </source>
</evidence>
<dbReference type="NCBIfam" id="TIGR04183">
    <property type="entry name" value="Por_Secre_tail"/>
    <property type="match status" value="1"/>
</dbReference>
<evidence type="ECO:0000259" key="3">
    <source>
        <dbReference type="Pfam" id="PF18962"/>
    </source>
</evidence>
<evidence type="ECO:0000313" key="4">
    <source>
        <dbReference type="EMBL" id="MBD3863640.1"/>
    </source>
</evidence>
<feature type="domain" description="Secretion system C-terminal sorting" evidence="3">
    <location>
        <begin position="224"/>
        <end position="286"/>
    </location>
</feature>
<feature type="signal peptide" evidence="2">
    <location>
        <begin position="1"/>
        <end position="24"/>
    </location>
</feature>
<sequence length="290" mass="32040">MKQNYTFKTLLICLSWLCTQALHAQSIEDFETETAGSSTFTDNSQVFSISSTTGENYNVFSNGYNDNGTTDTCSNCGWSGMSADNKFIDNTGGSNNNGGNNGSNFTITNTNEFTIKSLYLYCATNSVNNHTGSLTIIGKKGGLNQFTITKNSGFNDVNNFGVNNGFTYIDFATEGSSDFTQINIDELEFTSTGNLDYMALDGFSWAPPATLSIQEVTLSPEVKVYPNPSSDYIKITNLQQSENYIVYDILGNKIIEGQLNNNLVIDIQNFQIGLYFIQFENENIIKFVKK</sequence>
<keyword evidence="1 2" id="KW-0732">Signal</keyword>
<accession>A0ABR8LYS4</accession>
<organism evidence="4 5">
    <name type="scientific">Olleya marilimosa</name>
    <dbReference type="NCBI Taxonomy" id="272164"/>
    <lineage>
        <taxon>Bacteria</taxon>
        <taxon>Pseudomonadati</taxon>
        <taxon>Bacteroidota</taxon>
        <taxon>Flavobacteriia</taxon>
        <taxon>Flavobacteriales</taxon>
        <taxon>Flavobacteriaceae</taxon>
    </lineage>
</organism>
<evidence type="ECO:0000256" key="2">
    <source>
        <dbReference type="SAM" id="SignalP"/>
    </source>
</evidence>
<keyword evidence="5" id="KW-1185">Reference proteome</keyword>
<evidence type="ECO:0000313" key="5">
    <source>
        <dbReference type="Proteomes" id="UP000627521"/>
    </source>
</evidence>
<name>A0ABR8LYS4_9FLAO</name>
<proteinExistence type="predicted"/>
<dbReference type="RefSeq" id="WP_191101343.1">
    <property type="nucleotide sequence ID" value="NZ_JACXXH010000004.1"/>
</dbReference>